<gene>
    <name evidence="3" type="primary">Aste57867_1265</name>
    <name evidence="2" type="ORF">As57867_001264</name>
    <name evidence="3" type="ORF">ASTE57867_1265</name>
</gene>
<reference evidence="3 4" key="1">
    <citation type="submission" date="2019-03" db="EMBL/GenBank/DDBJ databases">
        <authorList>
            <person name="Gaulin E."/>
            <person name="Dumas B."/>
        </authorList>
    </citation>
    <scope>NUCLEOTIDE SEQUENCE [LARGE SCALE GENOMIC DNA]</scope>
    <source>
        <strain evidence="3">CBS 568.67</strain>
    </source>
</reference>
<feature type="transmembrane region" description="Helical" evidence="1">
    <location>
        <begin position="1482"/>
        <end position="1503"/>
    </location>
</feature>
<dbReference type="Proteomes" id="UP000332933">
    <property type="component" value="Unassembled WGS sequence"/>
</dbReference>
<feature type="transmembrane region" description="Helical" evidence="1">
    <location>
        <begin position="1524"/>
        <end position="1546"/>
    </location>
</feature>
<reference evidence="2" key="2">
    <citation type="submission" date="2019-06" db="EMBL/GenBank/DDBJ databases">
        <title>Genomics analysis of Aphanomyces spp. identifies a new class of oomycete effector associated with host adaptation.</title>
        <authorList>
            <person name="Gaulin E."/>
        </authorList>
    </citation>
    <scope>NUCLEOTIDE SEQUENCE</scope>
    <source>
        <strain evidence="2">CBS 578.67</strain>
    </source>
</reference>
<proteinExistence type="predicted"/>
<feature type="transmembrane region" description="Helical" evidence="1">
    <location>
        <begin position="1653"/>
        <end position="1670"/>
    </location>
</feature>
<sequence>MHPSTVAPFNQERPDHWFPRHRYLQVIAGCVYLGMTIALSLCALSLAQESASNDYYWPGYNTTGTQTFLADLFNAKLSIQLGLDNTNATMIDTSTSFLYKDYTQEDTLIDANPSLARILLLGNIPLPRVIATLRNNSFNTNIKLNTPYCWVDFTRTFELAHTTRRQVRCAIHDMENGAVYLEALLRNTAISDLVSSQFFAALNYSVFDALTYSTVGQSWLATILSHTIDPVITNEVAFWTQAGVTRWQSQVINAYQRNIENSIGIQNALGLTSTIKINNVAYVRNNNWWTTQSAYVGLWNEIIFSIQFMSCSLVRGAPNFYHTLGIDWDELVIIGPLLSPGIDLTRQYIGPFGSIDIRYVSTPHSLVTAFAVFNDLYHSAVLSNAARLKAYGELNAMDLNPIPHHWHNIMSFGGNPMCPYGGPTNFIQPAFGFYDDCSSPQKHTVAIEKDSAIFAVLMMDGLSKTSRNDICSLCPSDQRSSCSQTLLKIASLYAAIQTALQQLSSIQLLWLDILTLNATLIQFTTRNATELLLVQAIFTSTSDPWSYFGWIAMYEWVLGKREVHTLDGDVGSFTMISPSHPFDQMTANPLELPRTACTYVWYITLYVTAILVCIGCVLLFYGLYSKFQVEGLDLFYFNRVVGSVWIGRPFIFVRGMTAAVILSTANVALISEGGFAQLKVSSRSWFNVMLLAGETLWLTYAVADFCLPLAWKRAKSYSPLNSFLAWLVIVILETTYPVAPLIKLETKCTISTLGTSIHCTNGEFMIGSTSRLLWIIAIQPISLLLAYFAVYAMYPVVCSRNKSNCHRITHHLLIPVASQAYITRLIEGDLVLDRMACVMSGILPMGRFAFDIKIWSILAAEYSTPGLLRFPEPKFQAHSSSKIGVNIGLNRKVPSRFRALVGLMYIISTVASSYIYLGLTESTMANDFWWAAFNNTGTQSFVCNWFTTYLQFTNVLPPSQIDKPIYGDESTPYNLTETILLVPALYASSIQNEINTLVNIVQGLRNMNACDVPWIFTAYCYVDFNQQWQMANSAERQERCTKLQTNGATYLEAVLRNSNWDSLNRCWGYALEVGVFSFLRTSSEGQQYIQIFQAISTSPTDEVNYWRSKNIISFETQWQNFKTLGIVESISVQNAFGMAYPITLKKSNYSLHVASQTSLKMYWGFANDLLAVSSNSSTVGGMSLVRNSRNFAFQNMTLETVFMQSSSLDSPLGRVLGATRAAIGPFGSIDIKRIACPQSLQVLHRTLFENIHALLSGDDVLSLNFTAIPGQQNYSPMPHAWSTGQLLGGDPLCEFGSQSGNQILEFVTANDICGMLTANLQRATKLHQMMSVLATGLLSAGNVLDTATICAQETWQPQGCLKSLGRIRAFLSHFDFPFLHPTSIQLVKVDVGTVLQVTIIQFVQLGGHVTMNSVNLFSETETRFEFFSWLYLFEWVEGSREVLLLHGQNGNVTTLSGLAAPIQQSADPLEIPINVAYYIRCAMLYITFLLLVVGSVATVYIIGVRGHIEMWNMMEINRVAGVIWIGRPLVLLRGITALCLLSTVSLKLMQSSNGLLSYFVTTPRPWYIMLMSCGEVTWLIYIINDVFSPLTQQYTYYYSYKSSNVMWLATFVWSVAAPVSHQVSIDRQCYLDAVDFQAKCHSGIMKIGSVTRFEALICMAFGACAVCYGFERAFQPQLKRAHEIKSLFLHATANNNLDFSSWKHFDVFYIDKASAVLNGLLTIHVGSVVHIFDVKSWRMYAFDTATMNNVAVQDTSFEFAIPLVE</sequence>
<keyword evidence="1" id="KW-0812">Transmembrane</keyword>
<keyword evidence="4" id="KW-1185">Reference proteome</keyword>
<feature type="transmembrane region" description="Helical" evidence="1">
    <location>
        <begin position="1566"/>
        <end position="1584"/>
    </location>
</feature>
<dbReference type="OrthoDB" id="77710at2759"/>
<feature type="transmembrane region" description="Helical" evidence="1">
    <location>
        <begin position="899"/>
        <end position="917"/>
    </location>
</feature>
<evidence type="ECO:0000313" key="3">
    <source>
        <dbReference type="EMBL" id="VFT78484.1"/>
    </source>
</evidence>
<evidence type="ECO:0000313" key="4">
    <source>
        <dbReference type="Proteomes" id="UP000332933"/>
    </source>
</evidence>
<feature type="transmembrane region" description="Helical" evidence="1">
    <location>
        <begin position="685"/>
        <end position="711"/>
    </location>
</feature>
<name>A0A485K851_9STRA</name>
<keyword evidence="1" id="KW-0472">Membrane</keyword>
<feature type="transmembrane region" description="Helical" evidence="1">
    <location>
        <begin position="599"/>
        <end position="624"/>
    </location>
</feature>
<evidence type="ECO:0000256" key="1">
    <source>
        <dbReference type="SAM" id="Phobius"/>
    </source>
</evidence>
<evidence type="ECO:0000313" key="2">
    <source>
        <dbReference type="EMBL" id="KAF0719127.1"/>
    </source>
</evidence>
<accession>A0A485K851</accession>
<feature type="transmembrane region" description="Helical" evidence="1">
    <location>
        <begin position="772"/>
        <end position="794"/>
    </location>
</feature>
<dbReference type="EMBL" id="VJMH01000091">
    <property type="protein sequence ID" value="KAF0719127.1"/>
    <property type="molecule type" value="Genomic_DNA"/>
</dbReference>
<keyword evidence="1" id="KW-1133">Transmembrane helix</keyword>
<protein>
    <submittedName>
        <fullName evidence="3">Aste57867_1265 protein</fullName>
    </submittedName>
</protein>
<organism evidence="3 4">
    <name type="scientific">Aphanomyces stellatus</name>
    <dbReference type="NCBI Taxonomy" id="120398"/>
    <lineage>
        <taxon>Eukaryota</taxon>
        <taxon>Sar</taxon>
        <taxon>Stramenopiles</taxon>
        <taxon>Oomycota</taxon>
        <taxon>Saprolegniomycetes</taxon>
        <taxon>Saprolegniales</taxon>
        <taxon>Verrucalvaceae</taxon>
        <taxon>Aphanomyces</taxon>
    </lineage>
</organism>
<feature type="transmembrane region" description="Helical" evidence="1">
    <location>
        <begin position="1605"/>
        <end position="1625"/>
    </location>
</feature>
<dbReference type="EMBL" id="CAADRA010000091">
    <property type="protein sequence ID" value="VFT78484.1"/>
    <property type="molecule type" value="Genomic_DNA"/>
</dbReference>
<feature type="transmembrane region" description="Helical" evidence="1">
    <location>
        <begin position="723"/>
        <end position="742"/>
    </location>
</feature>
<feature type="transmembrane region" description="Helical" evidence="1">
    <location>
        <begin position="645"/>
        <end position="665"/>
    </location>
</feature>